<feature type="repeat" description="TPR" evidence="2">
    <location>
        <begin position="394"/>
        <end position="427"/>
    </location>
</feature>
<feature type="DNA-binding region" description="OmpR/PhoB-type" evidence="3">
    <location>
        <begin position="1"/>
        <end position="98"/>
    </location>
</feature>
<evidence type="ECO:0000259" key="4">
    <source>
        <dbReference type="PROSITE" id="PS51755"/>
    </source>
</evidence>
<dbReference type="InterPro" id="IPR011990">
    <property type="entry name" value="TPR-like_helical_dom_sf"/>
</dbReference>
<dbReference type="SUPFAM" id="SSF48452">
    <property type="entry name" value="TPR-like"/>
    <property type="match status" value="2"/>
</dbReference>
<evidence type="ECO:0000256" key="3">
    <source>
        <dbReference type="PROSITE-ProRule" id="PRU01091"/>
    </source>
</evidence>
<feature type="domain" description="OmpR/PhoB-type" evidence="4">
    <location>
        <begin position="1"/>
        <end position="98"/>
    </location>
</feature>
<dbReference type="Gene3D" id="1.25.40.10">
    <property type="entry name" value="Tetratricopeptide repeat domain"/>
    <property type="match status" value="3"/>
</dbReference>
<protein>
    <submittedName>
        <fullName evidence="5">Tetratricopeptide repeat protein</fullName>
    </submittedName>
</protein>
<proteinExistence type="predicted"/>
<dbReference type="SMART" id="SM00862">
    <property type="entry name" value="Trans_reg_C"/>
    <property type="match status" value="1"/>
</dbReference>
<reference evidence="5 6" key="1">
    <citation type="submission" date="2023-09" db="EMBL/GenBank/DDBJ databases">
        <authorList>
            <person name="Qi X."/>
        </authorList>
    </citation>
    <scope>NUCLEOTIDE SEQUENCE [LARGE SCALE GENOMIC DNA]</scope>
    <source>
        <strain evidence="5 6">S1-1</strain>
    </source>
</reference>
<dbReference type="CDD" id="cd00383">
    <property type="entry name" value="trans_reg_C"/>
    <property type="match status" value="1"/>
</dbReference>
<name>A0ABZ0GMC5_9GAMM</name>
<organism evidence="5 6">
    <name type="scientific">Thalassotalea fonticola</name>
    <dbReference type="NCBI Taxonomy" id="3065649"/>
    <lineage>
        <taxon>Bacteria</taxon>
        <taxon>Pseudomonadati</taxon>
        <taxon>Pseudomonadota</taxon>
        <taxon>Gammaproteobacteria</taxon>
        <taxon>Alteromonadales</taxon>
        <taxon>Colwelliaceae</taxon>
        <taxon>Thalassotalea</taxon>
    </lineage>
</organism>
<feature type="repeat" description="TPR" evidence="2">
    <location>
        <begin position="532"/>
        <end position="565"/>
    </location>
</feature>
<dbReference type="SUPFAM" id="SSF46894">
    <property type="entry name" value="C-terminal effector domain of the bipartite response regulators"/>
    <property type="match status" value="1"/>
</dbReference>
<evidence type="ECO:0000256" key="1">
    <source>
        <dbReference type="ARBA" id="ARBA00023125"/>
    </source>
</evidence>
<dbReference type="RefSeq" id="WP_348395858.1">
    <property type="nucleotide sequence ID" value="NZ_CP136600.1"/>
</dbReference>
<dbReference type="PROSITE" id="PS50005">
    <property type="entry name" value="TPR"/>
    <property type="match status" value="2"/>
</dbReference>
<dbReference type="PROSITE" id="PS51755">
    <property type="entry name" value="OMPR_PHOB"/>
    <property type="match status" value="1"/>
</dbReference>
<dbReference type="InterPro" id="IPR036388">
    <property type="entry name" value="WH-like_DNA-bd_sf"/>
</dbReference>
<dbReference type="Gene3D" id="3.40.50.10610">
    <property type="entry name" value="ABC-type transport auxiliary lipoprotein component"/>
    <property type="match status" value="1"/>
</dbReference>
<evidence type="ECO:0000313" key="6">
    <source>
        <dbReference type="Proteomes" id="UP001301442"/>
    </source>
</evidence>
<gene>
    <name evidence="5" type="ORF">RI844_17095</name>
</gene>
<keyword evidence="2" id="KW-0802">TPR repeat</keyword>
<dbReference type="InterPro" id="IPR001867">
    <property type="entry name" value="OmpR/PhoB-type_DNA-bd"/>
</dbReference>
<dbReference type="Pfam" id="PF13431">
    <property type="entry name" value="TPR_17"/>
    <property type="match status" value="1"/>
</dbReference>
<dbReference type="PANTHER" id="PTHR12558:SF13">
    <property type="entry name" value="CELL DIVISION CYCLE PROTEIN 27 HOMOLOG"/>
    <property type="match status" value="1"/>
</dbReference>
<evidence type="ECO:0000313" key="5">
    <source>
        <dbReference type="EMBL" id="WOH37064.1"/>
    </source>
</evidence>
<dbReference type="Pfam" id="PF14559">
    <property type="entry name" value="TPR_19"/>
    <property type="match status" value="1"/>
</dbReference>
<keyword evidence="6" id="KW-1185">Reference proteome</keyword>
<dbReference type="InterPro" id="IPR019734">
    <property type="entry name" value="TPR_rpt"/>
</dbReference>
<dbReference type="Gene3D" id="1.10.10.10">
    <property type="entry name" value="Winged helix-like DNA-binding domain superfamily/Winged helix DNA-binding domain"/>
    <property type="match status" value="1"/>
</dbReference>
<dbReference type="InterPro" id="IPR016032">
    <property type="entry name" value="Sig_transdc_resp-reg_C-effctor"/>
</dbReference>
<evidence type="ECO:0000256" key="2">
    <source>
        <dbReference type="PROSITE-ProRule" id="PRU00339"/>
    </source>
</evidence>
<dbReference type="SMART" id="SM00028">
    <property type="entry name" value="TPR"/>
    <property type="match status" value="4"/>
</dbReference>
<dbReference type="Proteomes" id="UP001301442">
    <property type="component" value="Chromosome"/>
</dbReference>
<dbReference type="PANTHER" id="PTHR12558">
    <property type="entry name" value="CELL DIVISION CYCLE 16,23,27"/>
    <property type="match status" value="1"/>
</dbReference>
<dbReference type="Pfam" id="PF13181">
    <property type="entry name" value="TPR_8"/>
    <property type="match status" value="1"/>
</dbReference>
<sequence length="767" mass="86221">MIFRFDSCELNTENFTLQINGVPQLVEPHVFDLILYLIEHRNRLVSRDELFKNLWAGREVGDATLSNNIKCARAALGDDGERQIIIKTTRGRGYQFIADVVIPNKIDHSSTSIANVKATSPGTLPFNPKRYLGPLFAVTLLLIFIISYKIWPPVSEVAVSNAANDHIAKAIAVLPFKNHSDLEKDVFFTRGVHDDLLVHISKISAVKSISRSSVMTYLNSSKDVQTIGRELGVTTILQGSVQRATDQIRINVHLINALSDENIWAESYTRKLTAKNVFDIQEEIAKTIAAALETVLLPREIAYIEKLPTQNLSALEEYFRAKESSRKNTHEGHQQAIVHLEHAVNLDPNFSTAYALLANLQVGQIFWTGLPANEQIAKAKSLIAIAMKLDSNISELYRAIGRLKIYEQDFKAADSAFKRAIRLNPNNAEAYASYAELYLRSLDNIPRAIILLSKAYTLNPKDDNLAAALAQALIVAGRFDEARKIVVDIIVRKPTYATAHRLLTFIEFYGDHKIAEALRSLSRTIQLDPDVPFNSMLMGLTYIHLGDNEQAIAWLNHALELAPEFSGANYCQALIYELRGDHNAAIDSYFKVSKDFALANLSMYNLMKASLQTQRSAEVIEYYQKIYPELFQADVNVDTTNFVVALALGRLLKQQGKIVQSTRLLEGSLIAAQAEIHWGWADNHNNWQAKIYLAMGNKEAALAAFSEVVEEGWHSEKLINDPDHHVFYDEPIYQQLVQTMQFHLKAEREKIRKMESKGELPPIPATP</sequence>
<accession>A0ABZ0GMC5</accession>
<dbReference type="EMBL" id="CP136600">
    <property type="protein sequence ID" value="WOH37064.1"/>
    <property type="molecule type" value="Genomic_DNA"/>
</dbReference>
<dbReference type="Pfam" id="PF00486">
    <property type="entry name" value="Trans_reg_C"/>
    <property type="match status" value="1"/>
</dbReference>
<keyword evidence="1 3" id="KW-0238">DNA-binding</keyword>